<keyword evidence="2" id="KW-1003">Cell membrane</keyword>
<keyword evidence="7" id="KW-0325">Glycoprotein</keyword>
<evidence type="ECO:0000256" key="6">
    <source>
        <dbReference type="ARBA" id="ARBA00023170"/>
    </source>
</evidence>
<dbReference type="Proteomes" id="UP001516400">
    <property type="component" value="Unassembled WGS sequence"/>
</dbReference>
<evidence type="ECO:0000256" key="1">
    <source>
        <dbReference type="ARBA" id="ARBA00004651"/>
    </source>
</evidence>
<gene>
    <name evidence="9" type="ORF">HHI36_012292</name>
</gene>
<keyword evidence="4 8" id="KW-1133">Transmembrane helix</keyword>
<dbReference type="SUPFAM" id="SSF53850">
    <property type="entry name" value="Periplasmic binding protein-like II"/>
    <property type="match status" value="1"/>
</dbReference>
<evidence type="ECO:0000256" key="5">
    <source>
        <dbReference type="ARBA" id="ARBA00023136"/>
    </source>
</evidence>
<feature type="transmembrane region" description="Helical" evidence="8">
    <location>
        <begin position="529"/>
        <end position="547"/>
    </location>
</feature>
<reference evidence="9 10" key="1">
    <citation type="journal article" date="2021" name="BMC Biol.">
        <title>Horizontally acquired antibacterial genes associated with adaptive radiation of ladybird beetles.</title>
        <authorList>
            <person name="Li H.S."/>
            <person name="Tang X.F."/>
            <person name="Huang Y.H."/>
            <person name="Xu Z.Y."/>
            <person name="Chen M.L."/>
            <person name="Du X.Y."/>
            <person name="Qiu B.Y."/>
            <person name="Chen P.T."/>
            <person name="Zhang W."/>
            <person name="Slipinski A."/>
            <person name="Escalona H.E."/>
            <person name="Waterhouse R.M."/>
            <person name="Zwick A."/>
            <person name="Pang H."/>
        </authorList>
    </citation>
    <scope>NUCLEOTIDE SEQUENCE [LARGE SCALE GENOMIC DNA]</scope>
    <source>
        <strain evidence="9">SYSU2018</strain>
    </source>
</reference>
<dbReference type="InterPro" id="IPR052192">
    <property type="entry name" value="Insect_Ionotropic_Sensory_Rcpt"/>
</dbReference>
<sequence length="564" mass="66640">MLTVNDVIESYNILRCVESILSLFINNNTLIVVAGGKVEINIPIIRLNFDKQPSGIEHLFERRYDAYVIDLEYVSFDDFIESLTEQPYFDKTAKFIFIGKAFSNSFIEKLSLNYIRNVLFVNYESLAVSSYFPFKEGSLENVNTNLELMGYCNHNGFDIAKAWANYSTLFADIIPEKWRQSTIKVLVHFYIPFTMYTNSERRGIEIELLNSILDVIDVSANYTRPYSEPSPQLEVDRNTSSIILGMGFTYHPGFRHTVAYTTDQLFWFVPSSSPIPKWKYAYKAFSRSVWLIWVFIFSVVSFLWYVTDRILRKQKQIQYFFTKPFVLLKLSLEQGHNLDYAFSTDRFLMTIIVFLIFSTNAFYKSRFTYLLSGLNFEKGIETFEDIMDANLKLDYYEPYRENFAGNPKFYEYMKKHFRNCTDPFMCTNRTAFKRDMAVLRYRKNIRYVVRSYYTDPESGKPLIQEFVPSVHVDNFSFNILDGHPLFQSIEEILRYFRDNGIVDYFINKYDEFRSLDDTPNIVKISVKDLSGVFIFWIICLLTTIFVFSLEFELHRESICKFYSR</sequence>
<feature type="transmembrane region" description="Helical" evidence="8">
    <location>
        <begin position="288"/>
        <end position="306"/>
    </location>
</feature>
<comment type="subcellular location">
    <subcellularLocation>
        <location evidence="1">Cell membrane</location>
        <topology evidence="1">Multi-pass membrane protein</topology>
    </subcellularLocation>
</comment>
<evidence type="ECO:0008006" key="11">
    <source>
        <dbReference type="Google" id="ProtNLM"/>
    </source>
</evidence>
<proteinExistence type="predicted"/>
<dbReference type="EMBL" id="JABFTP020000103">
    <property type="protein sequence ID" value="KAL3276926.1"/>
    <property type="molecule type" value="Genomic_DNA"/>
</dbReference>
<protein>
    <recommendedName>
        <fullName evidence="11">Ionotropic receptor</fullName>
    </recommendedName>
</protein>
<evidence type="ECO:0000313" key="9">
    <source>
        <dbReference type="EMBL" id="KAL3276926.1"/>
    </source>
</evidence>
<dbReference type="GO" id="GO:0005886">
    <property type="term" value="C:plasma membrane"/>
    <property type="evidence" value="ECO:0007669"/>
    <property type="project" value="UniProtKB-SubCell"/>
</dbReference>
<evidence type="ECO:0000256" key="3">
    <source>
        <dbReference type="ARBA" id="ARBA00022692"/>
    </source>
</evidence>
<organism evidence="9 10">
    <name type="scientific">Cryptolaemus montrouzieri</name>
    <dbReference type="NCBI Taxonomy" id="559131"/>
    <lineage>
        <taxon>Eukaryota</taxon>
        <taxon>Metazoa</taxon>
        <taxon>Ecdysozoa</taxon>
        <taxon>Arthropoda</taxon>
        <taxon>Hexapoda</taxon>
        <taxon>Insecta</taxon>
        <taxon>Pterygota</taxon>
        <taxon>Neoptera</taxon>
        <taxon>Endopterygota</taxon>
        <taxon>Coleoptera</taxon>
        <taxon>Polyphaga</taxon>
        <taxon>Cucujiformia</taxon>
        <taxon>Coccinelloidea</taxon>
        <taxon>Coccinellidae</taxon>
        <taxon>Scymninae</taxon>
        <taxon>Scymnini</taxon>
        <taxon>Cryptolaemus</taxon>
    </lineage>
</organism>
<keyword evidence="5 8" id="KW-0472">Membrane</keyword>
<evidence type="ECO:0000256" key="8">
    <source>
        <dbReference type="SAM" id="Phobius"/>
    </source>
</evidence>
<dbReference type="AlphaFoldDB" id="A0ABD2NFB5"/>
<keyword evidence="6" id="KW-0675">Receptor</keyword>
<comment type="caution">
    <text evidence="9">The sequence shown here is derived from an EMBL/GenBank/DDBJ whole genome shotgun (WGS) entry which is preliminary data.</text>
</comment>
<evidence type="ECO:0000256" key="2">
    <source>
        <dbReference type="ARBA" id="ARBA00022475"/>
    </source>
</evidence>
<dbReference type="PANTHER" id="PTHR42643">
    <property type="entry name" value="IONOTROPIC RECEPTOR 20A-RELATED"/>
    <property type="match status" value="1"/>
</dbReference>
<accession>A0ABD2NFB5</accession>
<keyword evidence="10" id="KW-1185">Reference proteome</keyword>
<evidence type="ECO:0000256" key="4">
    <source>
        <dbReference type="ARBA" id="ARBA00022989"/>
    </source>
</evidence>
<dbReference type="PANTHER" id="PTHR42643:SF30">
    <property type="entry name" value="IONOTROPIC RECEPTOR 40A-RELATED"/>
    <property type="match status" value="1"/>
</dbReference>
<keyword evidence="3 8" id="KW-0812">Transmembrane</keyword>
<evidence type="ECO:0000313" key="10">
    <source>
        <dbReference type="Proteomes" id="UP001516400"/>
    </source>
</evidence>
<evidence type="ECO:0000256" key="7">
    <source>
        <dbReference type="ARBA" id="ARBA00023180"/>
    </source>
</evidence>
<name>A0ABD2NFB5_9CUCU</name>